<dbReference type="EMBL" id="JARKHS020011085">
    <property type="protein sequence ID" value="KAK8778127.1"/>
    <property type="molecule type" value="Genomic_DNA"/>
</dbReference>
<dbReference type="InterPro" id="IPR001766">
    <property type="entry name" value="Fork_head_dom"/>
</dbReference>
<gene>
    <name evidence="7" type="ORF">V5799_020533</name>
</gene>
<dbReference type="PROSITE" id="PS50158">
    <property type="entry name" value="ZF_CCHC"/>
    <property type="match status" value="1"/>
</dbReference>
<comment type="caution">
    <text evidence="7">The sequence shown here is derived from an EMBL/GenBank/DDBJ whole genome shotgun (WGS) entry which is preliminary data.</text>
</comment>
<dbReference type="InterPro" id="IPR050211">
    <property type="entry name" value="FOX_domain-containing"/>
</dbReference>
<dbReference type="GO" id="GO:0005634">
    <property type="term" value="C:nucleus"/>
    <property type="evidence" value="ECO:0007669"/>
    <property type="project" value="UniProtKB-SubCell"/>
</dbReference>
<evidence type="ECO:0000256" key="4">
    <source>
        <dbReference type="PROSITE-ProRule" id="PRU00089"/>
    </source>
</evidence>
<dbReference type="Pfam" id="PF00250">
    <property type="entry name" value="Forkhead"/>
    <property type="match status" value="1"/>
</dbReference>
<dbReference type="Gene3D" id="2.40.70.10">
    <property type="entry name" value="Acid Proteases"/>
    <property type="match status" value="1"/>
</dbReference>
<keyword evidence="2 4" id="KW-0539">Nucleus</keyword>
<organism evidence="7 8">
    <name type="scientific">Amblyomma americanum</name>
    <name type="common">Lone star tick</name>
    <dbReference type="NCBI Taxonomy" id="6943"/>
    <lineage>
        <taxon>Eukaryota</taxon>
        <taxon>Metazoa</taxon>
        <taxon>Ecdysozoa</taxon>
        <taxon>Arthropoda</taxon>
        <taxon>Chelicerata</taxon>
        <taxon>Arachnida</taxon>
        <taxon>Acari</taxon>
        <taxon>Parasitiformes</taxon>
        <taxon>Ixodida</taxon>
        <taxon>Ixodoidea</taxon>
        <taxon>Ixodidae</taxon>
        <taxon>Amblyomminae</taxon>
        <taxon>Amblyomma</taxon>
    </lineage>
</organism>
<comment type="subcellular location">
    <subcellularLocation>
        <location evidence="4">Nucleus</location>
    </subcellularLocation>
</comment>
<name>A0AAQ4ETU3_AMBAM</name>
<dbReference type="InterPro" id="IPR036875">
    <property type="entry name" value="Znf_CCHC_sf"/>
</dbReference>
<reference evidence="7 8" key="1">
    <citation type="journal article" date="2023" name="Arcadia Sci">
        <title>De novo assembly of a long-read Amblyomma americanum tick genome.</title>
        <authorList>
            <person name="Chou S."/>
            <person name="Poskanzer K.E."/>
            <person name="Rollins M."/>
            <person name="Thuy-Boun P.S."/>
        </authorList>
    </citation>
    <scope>NUCLEOTIDE SEQUENCE [LARGE SCALE GENOMIC DNA]</scope>
    <source>
        <strain evidence="7">F_SG_1</strain>
        <tissue evidence="7">Salivary glands</tissue>
    </source>
</reference>
<dbReference type="PRINTS" id="PR00053">
    <property type="entry name" value="FORKHEAD"/>
</dbReference>
<keyword evidence="3" id="KW-0863">Zinc-finger</keyword>
<proteinExistence type="predicted"/>
<accession>A0AAQ4ETU3</accession>
<dbReference type="InterPro" id="IPR021109">
    <property type="entry name" value="Peptidase_aspartic_dom_sf"/>
</dbReference>
<dbReference type="GO" id="GO:0000978">
    <property type="term" value="F:RNA polymerase II cis-regulatory region sequence-specific DNA binding"/>
    <property type="evidence" value="ECO:0007669"/>
    <property type="project" value="TreeGrafter"/>
</dbReference>
<dbReference type="Gene3D" id="1.10.10.10">
    <property type="entry name" value="Winged helix-like DNA-binding domain superfamily/Winged helix DNA-binding domain"/>
    <property type="match status" value="1"/>
</dbReference>
<evidence type="ECO:0000313" key="8">
    <source>
        <dbReference type="Proteomes" id="UP001321473"/>
    </source>
</evidence>
<dbReference type="GO" id="GO:0008270">
    <property type="term" value="F:zinc ion binding"/>
    <property type="evidence" value="ECO:0007669"/>
    <property type="project" value="UniProtKB-KW"/>
</dbReference>
<dbReference type="Gene3D" id="4.10.60.10">
    <property type="entry name" value="Zinc finger, CCHC-type"/>
    <property type="match status" value="1"/>
</dbReference>
<dbReference type="FunFam" id="1.10.10.10:FF:000135">
    <property type="entry name" value="forkhead box protein G1"/>
    <property type="match status" value="1"/>
</dbReference>
<evidence type="ECO:0000313" key="7">
    <source>
        <dbReference type="EMBL" id="KAK8778127.1"/>
    </source>
</evidence>
<keyword evidence="3" id="KW-0862">Zinc</keyword>
<dbReference type="InterPro" id="IPR036388">
    <property type="entry name" value="WH-like_DNA-bd_sf"/>
</dbReference>
<dbReference type="InterPro" id="IPR030456">
    <property type="entry name" value="TF_fork_head_CS_2"/>
</dbReference>
<keyword evidence="3" id="KW-0479">Metal-binding</keyword>
<dbReference type="PANTHER" id="PTHR11829">
    <property type="entry name" value="FORKHEAD BOX PROTEIN"/>
    <property type="match status" value="1"/>
</dbReference>
<evidence type="ECO:0000256" key="1">
    <source>
        <dbReference type="ARBA" id="ARBA00023125"/>
    </source>
</evidence>
<evidence type="ECO:0000256" key="3">
    <source>
        <dbReference type="PROSITE-ProRule" id="PRU00047"/>
    </source>
</evidence>
<dbReference type="SUPFAM" id="SSF46785">
    <property type="entry name" value="Winged helix' DNA-binding domain"/>
    <property type="match status" value="1"/>
</dbReference>
<feature type="DNA-binding region" description="Fork-head" evidence="4">
    <location>
        <begin position="403"/>
        <end position="497"/>
    </location>
</feature>
<dbReference type="SUPFAM" id="SSF57756">
    <property type="entry name" value="Retrovirus zinc finger-like domains"/>
    <property type="match status" value="1"/>
</dbReference>
<evidence type="ECO:0000256" key="2">
    <source>
        <dbReference type="ARBA" id="ARBA00023242"/>
    </source>
</evidence>
<dbReference type="GO" id="GO:0009653">
    <property type="term" value="P:anatomical structure morphogenesis"/>
    <property type="evidence" value="ECO:0007669"/>
    <property type="project" value="TreeGrafter"/>
</dbReference>
<dbReference type="SMART" id="SM00339">
    <property type="entry name" value="FH"/>
    <property type="match status" value="1"/>
</dbReference>
<feature type="domain" description="Fork-head" evidence="5">
    <location>
        <begin position="403"/>
        <end position="497"/>
    </location>
</feature>
<evidence type="ECO:0000259" key="6">
    <source>
        <dbReference type="PROSITE" id="PS50158"/>
    </source>
</evidence>
<dbReference type="GO" id="GO:0000981">
    <property type="term" value="F:DNA-binding transcription factor activity, RNA polymerase II-specific"/>
    <property type="evidence" value="ECO:0007669"/>
    <property type="project" value="TreeGrafter"/>
</dbReference>
<evidence type="ECO:0000259" key="5">
    <source>
        <dbReference type="PROSITE" id="PS50039"/>
    </source>
</evidence>
<feature type="domain" description="CCHC-type" evidence="6">
    <location>
        <begin position="229"/>
        <end position="245"/>
    </location>
</feature>
<dbReference type="InterPro" id="IPR001878">
    <property type="entry name" value="Znf_CCHC"/>
</dbReference>
<dbReference type="AlphaFoldDB" id="A0AAQ4ETU3"/>
<dbReference type="PANTHER" id="PTHR11829:SF411">
    <property type="entry name" value="FORKHEAD BOX PROTEIN L2"/>
    <property type="match status" value="1"/>
</dbReference>
<keyword evidence="1 4" id="KW-0238">DNA-binding</keyword>
<dbReference type="GO" id="GO:0030154">
    <property type="term" value="P:cell differentiation"/>
    <property type="evidence" value="ECO:0007669"/>
    <property type="project" value="TreeGrafter"/>
</dbReference>
<protein>
    <submittedName>
        <fullName evidence="7">Uncharacterized protein</fullName>
    </submittedName>
</protein>
<keyword evidence="8" id="KW-1185">Reference proteome</keyword>
<dbReference type="SMART" id="SM00343">
    <property type="entry name" value="ZnF_C2HC"/>
    <property type="match status" value="2"/>
</dbReference>
<dbReference type="SUPFAM" id="SSF50630">
    <property type="entry name" value="Acid proteases"/>
    <property type="match status" value="1"/>
</dbReference>
<dbReference type="PROSITE" id="PS50039">
    <property type="entry name" value="FORK_HEAD_3"/>
    <property type="match status" value="1"/>
</dbReference>
<sequence>MAKVGKIDTFDERSDSFESYLERFELYVLANDVAEGKKLAVFLTVVGPRVYEVLKNLLVPNSPASKTYDEVTALLKTHYSPRRAVIAERCRFNRRLQLEQETVAEFIVQLKHLARTCEFGDFLDEALRDRLVAGLRCVDTQRELVAAEKLTFEEACKIALNRELATTQTQQVKLEERKSIPQRRSGLEVDVLSQGYRAKDNYRSKTEPVECFRCGKRHAANNCRYRKYKCHNCGEQGHLKSKCRQRTGKPNALNAIDNSADESDEEQEIYSMTTNKSAYYVTVLVEGQALRMQIDTGASVTVMPKSVFLQELFKDVWLTPRPFKQEEACLGPIAAGSDISTAVDHEAAARSATFAAAASAPPRSCAQPSAGPTTTTTSVVAEPETPRGKYGLCPGRDSGEATKPPYSYVALIDMVLKDAPGGKLTLSNIYKAIMARFPYFKKEQRGWQNSIRHNLSLNECFVKVARDDSSDGKGNFWCLHPAYKDMFKDGNYHRRRRMNRFPRQAAALAGGACALGASAAYATASPRLPYAAVPPAVAGAFSPVRPSQPDAFLGYQQQFLQPPPQGAMQHHPDGYMGHMTAPEPPQQTDFFEAPYRAPGLCGPVIQQSRSGSNIDGKHF</sequence>
<dbReference type="InterPro" id="IPR036390">
    <property type="entry name" value="WH_DNA-bd_sf"/>
</dbReference>
<dbReference type="Proteomes" id="UP001321473">
    <property type="component" value="Unassembled WGS sequence"/>
</dbReference>
<dbReference type="PROSITE" id="PS00658">
    <property type="entry name" value="FORK_HEAD_2"/>
    <property type="match status" value="1"/>
</dbReference>